<gene>
    <name evidence="1" type="ORF">FQY83_11370</name>
</gene>
<name>A0A5C5U420_9GAMM</name>
<keyword evidence="2" id="KW-1185">Reference proteome</keyword>
<evidence type="ECO:0000313" key="2">
    <source>
        <dbReference type="Proteomes" id="UP000319980"/>
    </source>
</evidence>
<sequence>MSTIGTFTKSENGYAGTVRTLNVNVKLKFVPNDKTSDKSPDYRVLAGNYELGAAWAKTSQADRPYLSVSLDDPSFPSAIYARLVESDDGSYSLIWSRPSND</sequence>
<organism evidence="1 2">
    <name type="scientific">Luteimonas marina</name>
    <dbReference type="NCBI Taxonomy" id="488485"/>
    <lineage>
        <taxon>Bacteria</taxon>
        <taxon>Pseudomonadati</taxon>
        <taxon>Pseudomonadota</taxon>
        <taxon>Gammaproteobacteria</taxon>
        <taxon>Lysobacterales</taxon>
        <taxon>Lysobacteraceae</taxon>
        <taxon>Luteimonas</taxon>
    </lineage>
</organism>
<comment type="caution">
    <text evidence="1">The sequence shown here is derived from an EMBL/GenBank/DDBJ whole genome shotgun (WGS) entry which is preliminary data.</text>
</comment>
<dbReference type="AlphaFoldDB" id="A0A5C5U420"/>
<dbReference type="EMBL" id="VOHK01000004">
    <property type="protein sequence ID" value="TWT20322.1"/>
    <property type="molecule type" value="Genomic_DNA"/>
</dbReference>
<dbReference type="OrthoDB" id="9800788at2"/>
<protein>
    <submittedName>
        <fullName evidence="1">DUF736 domain-containing protein</fullName>
    </submittedName>
</protein>
<dbReference type="InterPro" id="IPR007948">
    <property type="entry name" value="DUF736"/>
</dbReference>
<accession>A0A5C5U420</accession>
<dbReference type="Pfam" id="PF05284">
    <property type="entry name" value="DUF736"/>
    <property type="match status" value="1"/>
</dbReference>
<proteinExistence type="predicted"/>
<evidence type="ECO:0000313" key="1">
    <source>
        <dbReference type="EMBL" id="TWT20322.1"/>
    </source>
</evidence>
<reference evidence="1 2" key="1">
    <citation type="journal article" date="2008" name="Int. J. Syst. Evol. Microbiol.">
        <title>Luteimonas marina sp. nov., isolated from seawater.</title>
        <authorList>
            <person name="Baik K.S."/>
            <person name="Park S.C."/>
            <person name="Kim M.S."/>
            <person name="Kim E.M."/>
            <person name="Park C."/>
            <person name="Chun J."/>
            <person name="Seong C.N."/>
        </authorList>
    </citation>
    <scope>NUCLEOTIDE SEQUENCE [LARGE SCALE GENOMIC DNA]</scope>
    <source>
        <strain evidence="1 2">FR1330</strain>
    </source>
</reference>
<dbReference type="RefSeq" id="WP_146388058.1">
    <property type="nucleotide sequence ID" value="NZ_VOHK01000004.1"/>
</dbReference>
<dbReference type="Proteomes" id="UP000319980">
    <property type="component" value="Unassembled WGS sequence"/>
</dbReference>